<keyword evidence="10" id="KW-1185">Reference proteome</keyword>
<reference evidence="11" key="1">
    <citation type="submission" date="2025-08" db="UniProtKB">
        <authorList>
            <consortium name="RefSeq"/>
        </authorList>
    </citation>
    <scope>IDENTIFICATION</scope>
    <source>
        <tissue evidence="11">Gonad</tissue>
    </source>
</reference>
<dbReference type="GeneID" id="109469278"/>
<dbReference type="AlphaFoldDB" id="A0A6P4YFX1"/>
<dbReference type="Pfam" id="PF00112">
    <property type="entry name" value="Peptidase_C1"/>
    <property type="match status" value="1"/>
</dbReference>
<name>A0A6P4YFX1_BRABE</name>
<proteinExistence type="inferred from homology"/>
<dbReference type="CDD" id="cd02248">
    <property type="entry name" value="Peptidase_C1A"/>
    <property type="match status" value="1"/>
</dbReference>
<dbReference type="PROSITE" id="PS00639">
    <property type="entry name" value="THIOL_PROTEASE_HIS"/>
    <property type="match status" value="1"/>
</dbReference>
<evidence type="ECO:0000256" key="2">
    <source>
        <dbReference type="ARBA" id="ARBA00022670"/>
    </source>
</evidence>
<feature type="domain" description="Peptidase C1A papain C-terminal" evidence="8">
    <location>
        <begin position="114"/>
        <end position="329"/>
    </location>
</feature>
<dbReference type="OrthoDB" id="10253408at2759"/>
<feature type="domain" description="Cathepsin propeptide inhibitor" evidence="9">
    <location>
        <begin position="24"/>
        <end position="83"/>
    </location>
</feature>
<evidence type="ECO:0000256" key="5">
    <source>
        <dbReference type="ARBA" id="ARBA00023145"/>
    </source>
</evidence>
<dbReference type="GO" id="GO:0006508">
    <property type="term" value="P:proteolysis"/>
    <property type="evidence" value="ECO:0007669"/>
    <property type="project" value="UniProtKB-KW"/>
</dbReference>
<gene>
    <name evidence="11" type="primary">LOC109469278</name>
</gene>
<dbReference type="Proteomes" id="UP000515135">
    <property type="component" value="Unplaced"/>
</dbReference>
<dbReference type="PROSITE" id="PS00640">
    <property type="entry name" value="THIOL_PROTEASE_ASN"/>
    <property type="match status" value="1"/>
</dbReference>
<dbReference type="SMART" id="SM00645">
    <property type="entry name" value="Pept_C1"/>
    <property type="match status" value="1"/>
</dbReference>
<dbReference type="FunFam" id="3.90.70.10:FF:000006">
    <property type="entry name" value="Cathepsin S"/>
    <property type="match status" value="1"/>
</dbReference>
<keyword evidence="6" id="KW-1015">Disulfide bond</keyword>
<evidence type="ECO:0000256" key="7">
    <source>
        <dbReference type="SAM" id="SignalP"/>
    </source>
</evidence>
<accession>A0A6P4YFX1</accession>
<evidence type="ECO:0000256" key="3">
    <source>
        <dbReference type="ARBA" id="ARBA00022801"/>
    </source>
</evidence>
<dbReference type="InterPro" id="IPR039417">
    <property type="entry name" value="Peptidase_C1A_papain-like"/>
</dbReference>
<keyword evidence="2" id="KW-0645">Protease</keyword>
<dbReference type="PRINTS" id="PR00705">
    <property type="entry name" value="PAPAIN"/>
</dbReference>
<dbReference type="InterPro" id="IPR013201">
    <property type="entry name" value="Prot_inhib_I29"/>
</dbReference>
<dbReference type="Pfam" id="PF08246">
    <property type="entry name" value="Inhibitor_I29"/>
    <property type="match status" value="1"/>
</dbReference>
<dbReference type="InterPro" id="IPR000668">
    <property type="entry name" value="Peptidase_C1A_C"/>
</dbReference>
<dbReference type="PANTHER" id="PTHR12411">
    <property type="entry name" value="CYSTEINE PROTEASE FAMILY C1-RELATED"/>
    <property type="match status" value="1"/>
</dbReference>
<protein>
    <submittedName>
        <fullName evidence="11">Cathepsin L1-like</fullName>
    </submittedName>
</protein>
<dbReference type="InterPro" id="IPR013128">
    <property type="entry name" value="Peptidase_C1A"/>
</dbReference>
<feature type="signal peptide" evidence="7">
    <location>
        <begin position="1"/>
        <end position="19"/>
    </location>
</feature>
<evidence type="ECO:0000259" key="8">
    <source>
        <dbReference type="SMART" id="SM00645"/>
    </source>
</evidence>
<dbReference type="PROSITE" id="PS00139">
    <property type="entry name" value="THIOL_PROTEASE_CYS"/>
    <property type="match status" value="1"/>
</dbReference>
<dbReference type="InterPro" id="IPR038765">
    <property type="entry name" value="Papain-like_cys_pep_sf"/>
</dbReference>
<organism evidence="10 11">
    <name type="scientific">Branchiostoma belcheri</name>
    <name type="common">Amphioxus</name>
    <dbReference type="NCBI Taxonomy" id="7741"/>
    <lineage>
        <taxon>Eukaryota</taxon>
        <taxon>Metazoa</taxon>
        <taxon>Chordata</taxon>
        <taxon>Cephalochordata</taxon>
        <taxon>Leptocardii</taxon>
        <taxon>Amphioxiformes</taxon>
        <taxon>Branchiostomatidae</taxon>
        <taxon>Branchiostoma</taxon>
    </lineage>
</organism>
<dbReference type="SUPFAM" id="SSF54001">
    <property type="entry name" value="Cysteine proteinases"/>
    <property type="match status" value="1"/>
</dbReference>
<evidence type="ECO:0000256" key="4">
    <source>
        <dbReference type="ARBA" id="ARBA00022807"/>
    </source>
</evidence>
<feature type="chain" id="PRO_5027654655" evidence="7">
    <location>
        <begin position="20"/>
        <end position="330"/>
    </location>
</feature>
<sequence>MKLLVLLACAALATTASLSFESQWEAFKIKHDKAYSEKEEYARRLIFHDNLKTIETHNQQADAGKHSYWLGVNQFADMTHAEYLDKVIGGCLINGNLTKAGSRATYRFIPNLQVNDTVDWRDQGLVTEIKDQGQCGSCWAFSTTGSLEGQHAKATGTLVSLSEQNLMDCSRKEGNKGCEGGDMDQAFQYIIQNKGIDTEQCYPYHAKNHRCKFDNSCIGATMSSFTDVTSGDEDALKQATFNIGPISVGIDASHQSFQFYSSGVYNEFECSSTKLDHGVLVVGYGTYHSKDYWLVKNSWGTVWGNQGYIMMTRNKNNQCGIATDASYPVV</sequence>
<keyword evidence="4" id="KW-0788">Thiol protease</keyword>
<dbReference type="GO" id="GO:0008234">
    <property type="term" value="F:cysteine-type peptidase activity"/>
    <property type="evidence" value="ECO:0007669"/>
    <property type="project" value="UniProtKB-KW"/>
</dbReference>
<dbReference type="Gene3D" id="3.90.70.10">
    <property type="entry name" value="Cysteine proteinases"/>
    <property type="match status" value="1"/>
</dbReference>
<evidence type="ECO:0000256" key="1">
    <source>
        <dbReference type="ARBA" id="ARBA00008455"/>
    </source>
</evidence>
<comment type="similarity">
    <text evidence="1">Belongs to the peptidase C1 family.</text>
</comment>
<dbReference type="InterPro" id="IPR000169">
    <property type="entry name" value="Pept_cys_AS"/>
</dbReference>
<evidence type="ECO:0000313" key="10">
    <source>
        <dbReference type="Proteomes" id="UP000515135"/>
    </source>
</evidence>
<keyword evidence="7" id="KW-0732">Signal</keyword>
<keyword evidence="5" id="KW-0865">Zymogen</keyword>
<dbReference type="RefSeq" id="XP_019623338.1">
    <property type="nucleotide sequence ID" value="XM_019767779.1"/>
</dbReference>
<dbReference type="SMART" id="SM00848">
    <property type="entry name" value="Inhibitor_I29"/>
    <property type="match status" value="1"/>
</dbReference>
<evidence type="ECO:0000256" key="6">
    <source>
        <dbReference type="ARBA" id="ARBA00023157"/>
    </source>
</evidence>
<dbReference type="KEGG" id="bbel:109469278"/>
<keyword evidence="3" id="KW-0378">Hydrolase</keyword>
<dbReference type="InterPro" id="IPR025661">
    <property type="entry name" value="Pept_asp_AS"/>
</dbReference>
<evidence type="ECO:0000259" key="9">
    <source>
        <dbReference type="SMART" id="SM00848"/>
    </source>
</evidence>
<dbReference type="InterPro" id="IPR025660">
    <property type="entry name" value="Pept_his_AS"/>
</dbReference>
<evidence type="ECO:0000313" key="11">
    <source>
        <dbReference type="RefSeq" id="XP_019623338.1"/>
    </source>
</evidence>